<gene>
    <name evidence="2" type="ordered locus">Celgi_2281</name>
</gene>
<dbReference type="InterPro" id="IPR058548">
    <property type="entry name" value="MlaB-like_STAS"/>
</dbReference>
<dbReference type="eggNOG" id="COG1366">
    <property type="taxonomic scope" value="Bacteria"/>
</dbReference>
<dbReference type="STRING" id="593907.Celgi_2281"/>
<feature type="domain" description="STAS" evidence="1">
    <location>
        <begin position="5"/>
        <end position="110"/>
    </location>
</feature>
<organism evidence="2 3">
    <name type="scientific">Cellulomonas gilvus (strain ATCC 13127 / NRRL B-14078)</name>
    <name type="common">Cellvibrio gilvus</name>
    <dbReference type="NCBI Taxonomy" id="593907"/>
    <lineage>
        <taxon>Bacteria</taxon>
        <taxon>Bacillati</taxon>
        <taxon>Actinomycetota</taxon>
        <taxon>Actinomycetes</taxon>
        <taxon>Micrococcales</taxon>
        <taxon>Cellulomonadaceae</taxon>
        <taxon>Cellulomonas</taxon>
    </lineage>
</organism>
<dbReference type="AlphaFoldDB" id="F8A123"/>
<dbReference type="Pfam" id="PF13466">
    <property type="entry name" value="STAS_2"/>
    <property type="match status" value="1"/>
</dbReference>
<accession>F8A123</accession>
<dbReference type="Gene3D" id="3.30.750.24">
    <property type="entry name" value="STAS domain"/>
    <property type="match status" value="1"/>
</dbReference>
<reference evidence="3" key="1">
    <citation type="submission" date="2011-04" db="EMBL/GenBank/DDBJ databases">
        <title>Complete sequence of Cellvibrio gilvus ATCC 13127.</title>
        <authorList>
            <person name="Lucas S."/>
            <person name="Han J."/>
            <person name="Lapidus A."/>
            <person name="Cheng J.-F."/>
            <person name="Goodwin L."/>
            <person name="Pitluck S."/>
            <person name="Peters L."/>
            <person name="Munk A."/>
            <person name="Detter J.C."/>
            <person name="Han C."/>
            <person name="Tapia R."/>
            <person name="Land M."/>
            <person name="Hauser L."/>
            <person name="Kyrpides N."/>
            <person name="Ivanova N."/>
            <person name="Ovchinnikova G."/>
            <person name="Pagani I."/>
            <person name="Mead D."/>
            <person name="Brumm P."/>
            <person name="Woyke T."/>
        </authorList>
    </citation>
    <scope>NUCLEOTIDE SEQUENCE [LARGE SCALE GENOMIC DNA]</scope>
    <source>
        <strain evidence="3">ATCC 13127 / NRRL B-14078</strain>
    </source>
</reference>
<dbReference type="InterPro" id="IPR002645">
    <property type="entry name" value="STAS_dom"/>
</dbReference>
<evidence type="ECO:0000313" key="2">
    <source>
        <dbReference type="EMBL" id="AEI12781.1"/>
    </source>
</evidence>
<dbReference type="EMBL" id="CP002665">
    <property type="protein sequence ID" value="AEI12781.1"/>
    <property type="molecule type" value="Genomic_DNA"/>
</dbReference>
<keyword evidence="3" id="KW-1185">Reference proteome</keyword>
<dbReference type="KEGG" id="cga:Celgi_2281"/>
<dbReference type="InterPro" id="IPR036513">
    <property type="entry name" value="STAS_dom_sf"/>
</dbReference>
<evidence type="ECO:0000259" key="1">
    <source>
        <dbReference type="PROSITE" id="PS50801"/>
    </source>
</evidence>
<dbReference type="CDD" id="cd07043">
    <property type="entry name" value="STAS_anti-anti-sigma_factors"/>
    <property type="match status" value="1"/>
</dbReference>
<dbReference type="SUPFAM" id="SSF52091">
    <property type="entry name" value="SpoIIaa-like"/>
    <property type="match status" value="1"/>
</dbReference>
<dbReference type="HOGENOM" id="CLU_151786_1_0_11"/>
<dbReference type="PROSITE" id="PS50801">
    <property type="entry name" value="STAS"/>
    <property type="match status" value="1"/>
</dbReference>
<protein>
    <submittedName>
        <fullName evidence="2">Sulfate transporter/antisigma-factor antagonist STAS</fullName>
    </submittedName>
</protein>
<dbReference type="Proteomes" id="UP000000485">
    <property type="component" value="Chromosome"/>
</dbReference>
<sequence length="110" mass="11503">MAAMGEIRVEAGPGTTLVRLVGEIDVALREQASLSMATALTADAPIVVDATEATFVDSSGIAFVMQMKRAADEARMDLSLRDPGRVLRDVLEMIGAGSLLRDADEVAAAV</sequence>
<name>F8A123_CELGA</name>
<evidence type="ECO:0000313" key="3">
    <source>
        <dbReference type="Proteomes" id="UP000000485"/>
    </source>
</evidence>
<proteinExistence type="predicted"/>